<organism evidence="1 2">
    <name type="scientific">Staurois parvus</name>
    <dbReference type="NCBI Taxonomy" id="386267"/>
    <lineage>
        <taxon>Eukaryota</taxon>
        <taxon>Metazoa</taxon>
        <taxon>Chordata</taxon>
        <taxon>Craniata</taxon>
        <taxon>Vertebrata</taxon>
        <taxon>Euteleostomi</taxon>
        <taxon>Amphibia</taxon>
        <taxon>Batrachia</taxon>
        <taxon>Anura</taxon>
        <taxon>Neobatrachia</taxon>
        <taxon>Ranoidea</taxon>
        <taxon>Ranidae</taxon>
        <taxon>Staurois</taxon>
    </lineage>
</organism>
<keyword evidence="2" id="KW-1185">Reference proteome</keyword>
<evidence type="ECO:0000313" key="1">
    <source>
        <dbReference type="EMBL" id="CAI9608557.1"/>
    </source>
</evidence>
<reference evidence="1" key="1">
    <citation type="submission" date="2023-05" db="EMBL/GenBank/DDBJ databases">
        <authorList>
            <person name="Stuckert A."/>
        </authorList>
    </citation>
    <scope>NUCLEOTIDE SEQUENCE</scope>
</reference>
<proteinExistence type="predicted"/>
<comment type="caution">
    <text evidence="1">The sequence shown here is derived from an EMBL/GenBank/DDBJ whole genome shotgun (WGS) entry which is preliminary data.</text>
</comment>
<dbReference type="Proteomes" id="UP001162483">
    <property type="component" value="Unassembled WGS sequence"/>
</dbReference>
<evidence type="ECO:0000313" key="2">
    <source>
        <dbReference type="Proteomes" id="UP001162483"/>
    </source>
</evidence>
<sequence length="69" mass="7894">MEYLVARKFHRLLIAQVETYHGTMLEFTEILRATHSFTYVCRSSLPVAMEVVGRPESNGLEGWPNILAI</sequence>
<gene>
    <name evidence="1" type="ORF">SPARVUS_LOCUS14122631</name>
</gene>
<accession>A0ABN9GJT6</accession>
<protein>
    <submittedName>
        <fullName evidence="1">Uncharacterized protein</fullName>
    </submittedName>
</protein>
<dbReference type="EMBL" id="CATNWA010018629">
    <property type="protein sequence ID" value="CAI9608557.1"/>
    <property type="molecule type" value="Genomic_DNA"/>
</dbReference>
<name>A0ABN9GJT6_9NEOB</name>